<feature type="transmembrane region" description="Helical" evidence="1">
    <location>
        <begin position="62"/>
        <end position="83"/>
    </location>
</feature>
<dbReference type="RefSeq" id="WP_284479325.1">
    <property type="nucleotide sequence ID" value="NZ_JASNJD010000001.1"/>
</dbReference>
<reference evidence="2 3" key="1">
    <citation type="submission" date="2023-05" db="EMBL/GenBank/DDBJ databases">
        <title>Pseudodonghicola sp. nov.</title>
        <authorList>
            <person name="Huang J."/>
        </authorList>
    </citation>
    <scope>NUCLEOTIDE SEQUENCE [LARGE SCALE GENOMIC DNA]</scope>
    <source>
        <strain evidence="2 3">IC7</strain>
    </source>
</reference>
<dbReference type="EMBL" id="JASNJD010000001">
    <property type="protein sequence ID" value="MDK3016514.1"/>
    <property type="molecule type" value="Genomic_DNA"/>
</dbReference>
<accession>A0ABT7EW46</accession>
<gene>
    <name evidence="2" type="ORF">QO033_02435</name>
</gene>
<keyword evidence="1" id="KW-0812">Transmembrane</keyword>
<keyword evidence="1" id="KW-1133">Transmembrane helix</keyword>
<evidence type="ECO:0000313" key="3">
    <source>
        <dbReference type="Proteomes" id="UP001243757"/>
    </source>
</evidence>
<comment type="caution">
    <text evidence="2">The sequence shown here is derived from an EMBL/GenBank/DDBJ whole genome shotgun (WGS) entry which is preliminary data.</text>
</comment>
<dbReference type="Proteomes" id="UP001243757">
    <property type="component" value="Unassembled WGS sequence"/>
</dbReference>
<evidence type="ECO:0000313" key="2">
    <source>
        <dbReference type="EMBL" id="MDK3016514.1"/>
    </source>
</evidence>
<protein>
    <submittedName>
        <fullName evidence="2">Uncharacterized protein</fullName>
    </submittedName>
</protein>
<keyword evidence="1" id="KW-0472">Membrane</keyword>
<keyword evidence="3" id="KW-1185">Reference proteome</keyword>
<evidence type="ECO:0000256" key="1">
    <source>
        <dbReference type="SAM" id="Phobius"/>
    </source>
</evidence>
<sequence>MDGGFYDGGYVDDLRARAVQAGIEQLERPTPAERVDARMRDGMLARLTGKRWIDRQPLIDQVLFWAVLATCLIGGGLLFVRAVGRWL</sequence>
<organism evidence="2 3">
    <name type="scientific">Pseudodonghicola flavimaris</name>
    <dbReference type="NCBI Taxonomy" id="3050036"/>
    <lineage>
        <taxon>Bacteria</taxon>
        <taxon>Pseudomonadati</taxon>
        <taxon>Pseudomonadota</taxon>
        <taxon>Alphaproteobacteria</taxon>
        <taxon>Rhodobacterales</taxon>
        <taxon>Paracoccaceae</taxon>
        <taxon>Pseudodonghicola</taxon>
    </lineage>
</organism>
<proteinExistence type="predicted"/>
<name>A0ABT7EW46_9RHOB</name>